<reference evidence="5" key="2">
    <citation type="submission" date="2025-08" db="UniProtKB">
        <authorList>
            <consortium name="Ensembl"/>
        </authorList>
    </citation>
    <scope>IDENTIFICATION</scope>
</reference>
<evidence type="ECO:0000256" key="1">
    <source>
        <dbReference type="ARBA" id="ARBA00023157"/>
    </source>
</evidence>
<evidence type="ECO:0000256" key="3">
    <source>
        <dbReference type="SAM" id="SignalP"/>
    </source>
</evidence>
<accession>A0A8C4RRC9</accession>
<keyword evidence="1" id="KW-1015">Disulfide bond</keyword>
<dbReference type="SUPFAM" id="SSF56496">
    <property type="entry name" value="Fibrinogen C-terminal domain-like"/>
    <property type="match status" value="1"/>
</dbReference>
<dbReference type="NCBIfam" id="NF040941">
    <property type="entry name" value="GGGWT_bact"/>
    <property type="match status" value="1"/>
</dbReference>
<dbReference type="Pfam" id="PF00147">
    <property type="entry name" value="Fibrinogen_C"/>
    <property type="match status" value="1"/>
</dbReference>
<feature type="signal peptide" evidence="3">
    <location>
        <begin position="1"/>
        <end position="18"/>
    </location>
</feature>
<reference evidence="5" key="3">
    <citation type="submission" date="2025-09" db="UniProtKB">
        <authorList>
            <consortium name="Ensembl"/>
        </authorList>
    </citation>
    <scope>IDENTIFICATION</scope>
</reference>
<dbReference type="InterPro" id="IPR050373">
    <property type="entry name" value="Fibrinogen_C-term_domain"/>
</dbReference>
<evidence type="ECO:0000256" key="2">
    <source>
        <dbReference type="SAM" id="MobiDB-lite"/>
    </source>
</evidence>
<evidence type="ECO:0000313" key="6">
    <source>
        <dbReference type="Proteomes" id="UP000694620"/>
    </source>
</evidence>
<dbReference type="PROSITE" id="PS00514">
    <property type="entry name" value="FIBRINOGEN_C_1"/>
    <property type="match status" value="1"/>
</dbReference>
<feature type="domain" description="Fibrinogen C-terminal" evidence="4">
    <location>
        <begin position="181"/>
        <end position="413"/>
    </location>
</feature>
<organism evidence="5 6">
    <name type="scientific">Erpetoichthys calabaricus</name>
    <name type="common">Rope fish</name>
    <name type="synonym">Calamoichthys calabaricus</name>
    <dbReference type="NCBI Taxonomy" id="27687"/>
    <lineage>
        <taxon>Eukaryota</taxon>
        <taxon>Metazoa</taxon>
        <taxon>Chordata</taxon>
        <taxon>Craniata</taxon>
        <taxon>Vertebrata</taxon>
        <taxon>Euteleostomi</taxon>
        <taxon>Actinopterygii</taxon>
        <taxon>Polypteriformes</taxon>
        <taxon>Polypteridae</taxon>
        <taxon>Erpetoichthys</taxon>
    </lineage>
</organism>
<reference evidence="5" key="1">
    <citation type="submission" date="2021-06" db="EMBL/GenBank/DDBJ databases">
        <authorList>
            <consortium name="Wellcome Sanger Institute Data Sharing"/>
        </authorList>
    </citation>
    <scope>NUCLEOTIDE SEQUENCE [LARGE SCALE GENOMIC DNA]</scope>
</reference>
<dbReference type="InterPro" id="IPR014716">
    <property type="entry name" value="Fibrinogen_a/b/g_C_1"/>
</dbReference>
<dbReference type="Ensembl" id="ENSECRT00000005931.1">
    <property type="protein sequence ID" value="ENSECRP00000005833.1"/>
    <property type="gene ID" value="ENSECRG00000003905.1"/>
</dbReference>
<dbReference type="Proteomes" id="UP000694620">
    <property type="component" value="Chromosome 1"/>
</dbReference>
<feature type="compositionally biased region" description="Basic and acidic residues" evidence="2">
    <location>
        <begin position="95"/>
        <end position="106"/>
    </location>
</feature>
<feature type="region of interest" description="Disordered" evidence="2">
    <location>
        <begin position="95"/>
        <end position="118"/>
    </location>
</feature>
<evidence type="ECO:0000259" key="4">
    <source>
        <dbReference type="PROSITE" id="PS51406"/>
    </source>
</evidence>
<dbReference type="SMART" id="SM00186">
    <property type="entry name" value="FBG"/>
    <property type="match status" value="1"/>
</dbReference>
<gene>
    <name evidence="5" type="primary">FGL2</name>
    <name evidence="5" type="synonym">fgl2a</name>
</gene>
<proteinExistence type="predicted"/>
<dbReference type="GeneTree" id="ENSGT00940000157946"/>
<dbReference type="PANTHER" id="PTHR19143:SF189">
    <property type="entry name" value="FIBROLEUKIN"/>
    <property type="match status" value="1"/>
</dbReference>
<name>A0A8C4RRC9_ERPCA</name>
<dbReference type="PANTHER" id="PTHR19143">
    <property type="entry name" value="FIBRINOGEN/TENASCIN/ANGIOPOEITIN"/>
    <property type="match status" value="1"/>
</dbReference>
<dbReference type="CDD" id="cd00087">
    <property type="entry name" value="FReD"/>
    <property type="match status" value="1"/>
</dbReference>
<dbReference type="GO" id="GO:0005615">
    <property type="term" value="C:extracellular space"/>
    <property type="evidence" value="ECO:0007669"/>
    <property type="project" value="TreeGrafter"/>
</dbReference>
<evidence type="ECO:0000313" key="5">
    <source>
        <dbReference type="Ensembl" id="ENSECRP00000005833.1"/>
    </source>
</evidence>
<dbReference type="AlphaFoldDB" id="A0A8C4RRC9"/>
<keyword evidence="3" id="KW-0732">Signal</keyword>
<dbReference type="Gene3D" id="3.90.215.10">
    <property type="entry name" value="Gamma Fibrinogen, chain A, domain 1"/>
    <property type="match status" value="1"/>
</dbReference>
<protein>
    <submittedName>
        <fullName evidence="5">Fibrinogen-like 2a</fullName>
    </submittedName>
</protein>
<dbReference type="InterPro" id="IPR002181">
    <property type="entry name" value="Fibrinogen_a/b/g_C_dom"/>
</dbReference>
<feature type="chain" id="PRO_5034941589" evidence="3">
    <location>
        <begin position="19"/>
        <end position="416"/>
    </location>
</feature>
<dbReference type="InterPro" id="IPR020837">
    <property type="entry name" value="Fibrinogen_CS"/>
</dbReference>
<sequence>MKSAFSLLVLFCFLQVRAGHPEQEHNKTENSACPIRLKPNGQCGDNEECPYQVTLPPLTLQLPKQFKMLERVMKDLQNLKEDLSNLKRSCLECKQQADESQPRNTDEAPTAEDETGNDLKEIQSKLKKMSISLKNTKNQINILQSSSQEMNEKKVEEIVNNVLQNKLENCPHDCPFMSALKDIRVFYTDCSDRYSNQEVKNGIYLVTPDRHNSSFNASCDMESFGGGWTVIQRRVNGDVSFNRTWKEYKDGFGDLRGDFWLGNDKIHLLTKAKDMVLRIEMEDLDGVREYAKYAQFYVSNEYLKYRLSVSSYSGTAGDSLHFSKHYNHDQKFFSTPDKDNDMYPSGNCGSYYSSGWWFDACMASNLNGIYYNKKYKGVRNGIFWGTWHNISDGQPNGYKQAFKSVIMMIRPKNFNP</sequence>
<keyword evidence="6" id="KW-1185">Reference proteome</keyword>
<dbReference type="PROSITE" id="PS51406">
    <property type="entry name" value="FIBRINOGEN_C_2"/>
    <property type="match status" value="1"/>
</dbReference>
<dbReference type="InterPro" id="IPR036056">
    <property type="entry name" value="Fibrinogen-like_C"/>
</dbReference>